<dbReference type="EMBL" id="CP094358">
    <property type="protein sequence ID" value="UOB18937.1"/>
    <property type="molecule type" value="Genomic_DNA"/>
</dbReference>
<dbReference type="InterPro" id="IPR029058">
    <property type="entry name" value="AB_hydrolase_fold"/>
</dbReference>
<name>A0A9E7A0X7_9FLAO</name>
<dbReference type="SUPFAM" id="SSF53474">
    <property type="entry name" value="alpha/beta-Hydrolases"/>
    <property type="match status" value="1"/>
</dbReference>
<feature type="domain" description="Dienelactone hydrolase" evidence="2">
    <location>
        <begin position="124"/>
        <end position="243"/>
    </location>
</feature>
<dbReference type="AlphaFoldDB" id="A0A9E7A0X7"/>
<evidence type="ECO:0000256" key="1">
    <source>
        <dbReference type="SAM" id="SignalP"/>
    </source>
</evidence>
<accession>A0A9E7A0X7</accession>
<dbReference type="InterPro" id="IPR002925">
    <property type="entry name" value="Dienelactn_hydro"/>
</dbReference>
<proteinExistence type="predicted"/>
<dbReference type="Gene3D" id="3.40.50.1820">
    <property type="entry name" value="alpha/beta hydrolase"/>
    <property type="match status" value="2"/>
</dbReference>
<dbReference type="KEGG" id="fbm:MQE35_06490"/>
<organism evidence="3 4">
    <name type="scientific">Abyssalbus ytuae</name>
    <dbReference type="NCBI Taxonomy" id="2926907"/>
    <lineage>
        <taxon>Bacteria</taxon>
        <taxon>Pseudomonadati</taxon>
        <taxon>Bacteroidota</taxon>
        <taxon>Flavobacteriia</taxon>
        <taxon>Flavobacteriales</taxon>
        <taxon>Flavobacteriaceae</taxon>
        <taxon>Abyssalbus</taxon>
    </lineage>
</organism>
<dbReference type="GO" id="GO:0004180">
    <property type="term" value="F:carboxypeptidase activity"/>
    <property type="evidence" value="ECO:0007669"/>
    <property type="project" value="UniProtKB-KW"/>
</dbReference>
<dbReference type="InterPro" id="IPR008969">
    <property type="entry name" value="CarboxyPept-like_regulatory"/>
</dbReference>
<dbReference type="Proteomes" id="UP000831290">
    <property type="component" value="Chromosome"/>
</dbReference>
<dbReference type="Pfam" id="PF13715">
    <property type="entry name" value="CarbopepD_reg_2"/>
    <property type="match status" value="1"/>
</dbReference>
<dbReference type="Gene3D" id="2.60.40.1120">
    <property type="entry name" value="Carboxypeptidase-like, regulatory domain"/>
    <property type="match status" value="1"/>
</dbReference>
<evidence type="ECO:0000259" key="2">
    <source>
        <dbReference type="Pfam" id="PF01738"/>
    </source>
</evidence>
<sequence>MKKLCFLIIITLLTFQTNFAQTWYAGLKSLQLKDSTRIYKPNTKLTHHLHYRPVDLDIWYPSNNKKGNRLAFGDIFKLFEQRAVNYQDNEDYTGITNELAQFYVAELGIGTDGEKLLNVKTNTYANLNPSPRKHPLILYMSGFNGMGFENFKVLEKLSQNGYIVVAIWSVGRYPGNMTNEMADMMEQVYDAEFAIRYLQEKDFLNADFNNIGIIGYSWGGLSSATFINRNKKVKAFVSFDGTETHYFGEDDENDQFLHEIHDSNLINPTAQNIQYLYLESGDKLDEFQPSKEYNYFKKLNSDKYYLRFKNSSHADFTCIPSILNASKSSVKIYDNIESTTLSFFEKSLQNKDIFTSLWKNLKTLSSTTQQPYDISSNTQVSMEISGLITDKKTNKPLPYVNIGILNRENGTVTNTQGKFILPLKEEWLNDTLRVSSIGYKPIDILMEKIKRKNDTLLIKLEEQIDELNEVVITAKGFKKKTLGNKTESGFISTGFSYDQLGAEMGIKINIRKNPTYVDAFNFNIPYNRLNTKSIFRVNFYNIKNNKPEENILKDNILVPIKPKQTGKITVDLKPYDIVLTNDVIVTLEWVDTEGETNKDEAIFFSMGLLNSGTLYKKSSQAKFRKHSSMGVGFNIDVRY</sequence>
<evidence type="ECO:0000313" key="4">
    <source>
        <dbReference type="Proteomes" id="UP000831290"/>
    </source>
</evidence>
<keyword evidence="3" id="KW-0378">Hydrolase</keyword>
<feature type="signal peptide" evidence="1">
    <location>
        <begin position="1"/>
        <end position="20"/>
    </location>
</feature>
<gene>
    <name evidence="3" type="ORF">MQE35_06490</name>
</gene>
<dbReference type="SUPFAM" id="SSF49464">
    <property type="entry name" value="Carboxypeptidase regulatory domain-like"/>
    <property type="match status" value="1"/>
</dbReference>
<feature type="chain" id="PRO_5038739477" evidence="1">
    <location>
        <begin position="21"/>
        <end position="639"/>
    </location>
</feature>
<keyword evidence="3" id="KW-0121">Carboxypeptidase</keyword>
<keyword evidence="4" id="KW-1185">Reference proteome</keyword>
<evidence type="ECO:0000313" key="3">
    <source>
        <dbReference type="EMBL" id="UOB18937.1"/>
    </source>
</evidence>
<dbReference type="Pfam" id="PF01738">
    <property type="entry name" value="DLH"/>
    <property type="match status" value="1"/>
</dbReference>
<protein>
    <submittedName>
        <fullName evidence="3">Carboxypeptidase-like regulatory domain-containing protein</fullName>
    </submittedName>
</protein>
<keyword evidence="3" id="KW-0645">Protease</keyword>
<keyword evidence="1" id="KW-0732">Signal</keyword>
<reference evidence="3" key="1">
    <citation type="submission" date="2022-03" db="EMBL/GenBank/DDBJ databases">
        <title>Description of Abyssus ytuae gen. nov., sp. nov., a novel member of the family Flavobacteriaceae isolated from the sediment of Mariana Trench.</title>
        <authorList>
            <person name="Zhang J."/>
            <person name="Xu X."/>
        </authorList>
    </citation>
    <scope>NUCLEOTIDE SEQUENCE</scope>
    <source>
        <strain evidence="3">MT3330</strain>
    </source>
</reference>
<dbReference type="RefSeq" id="WP_255845554.1">
    <property type="nucleotide sequence ID" value="NZ_CP094358.1"/>
</dbReference>